<accession>A0ABU2ZIB9</accession>
<sequence length="192" mass="21167">MSETKLASVFSEARTYNGYTDKPVHEDTLRALYDQLKWGPTAANSCPARFVFVTTDDAKDRLLDCVNESNVAKLRSAPVTAIVAADTRFYEEMHKLFPSRDFASAFAGKSDVIADLLARNVPLQGAYMIIAARGLGLDCGPMSGFDAEATNRAFFPDGRWQVNFLCTMGYGDPESLFPRNPRLSFEDACLIA</sequence>
<gene>
    <name evidence="6" type="ORF">RM533_09145</name>
</gene>
<dbReference type="Proteomes" id="UP001259803">
    <property type="component" value="Unassembled WGS sequence"/>
</dbReference>
<keyword evidence="1" id="KW-0285">Flavoprotein</keyword>
<keyword evidence="2" id="KW-0288">FMN</keyword>
<dbReference type="GO" id="GO:0035527">
    <property type="term" value="F:3-hydroxypropionate dehydrogenase (NADP+) activity"/>
    <property type="evidence" value="ECO:0007669"/>
    <property type="project" value="UniProtKB-EC"/>
</dbReference>
<dbReference type="PANTHER" id="PTHR43543:SF1">
    <property type="entry name" value="MALONIC SEMIALDEHYDE REDUCTASE RUTE-RELATED"/>
    <property type="match status" value="1"/>
</dbReference>
<reference evidence="6 7" key="1">
    <citation type="submission" date="2023-09" db="EMBL/GenBank/DDBJ databases">
        <authorList>
            <person name="Rey-Velasco X."/>
        </authorList>
    </citation>
    <scope>NUCLEOTIDE SEQUENCE [LARGE SCALE GENOMIC DNA]</scope>
    <source>
        <strain evidence="6 7">F390</strain>
    </source>
</reference>
<evidence type="ECO:0000256" key="3">
    <source>
        <dbReference type="ARBA" id="ARBA00022857"/>
    </source>
</evidence>
<comment type="caution">
    <text evidence="6">The sequence shown here is derived from an EMBL/GenBank/DDBJ whole genome shotgun (WGS) entry which is preliminary data.</text>
</comment>
<evidence type="ECO:0000256" key="2">
    <source>
        <dbReference type="ARBA" id="ARBA00022643"/>
    </source>
</evidence>
<dbReference type="CDD" id="cd02148">
    <property type="entry name" value="RutE-like"/>
    <property type="match status" value="1"/>
</dbReference>
<evidence type="ECO:0000313" key="6">
    <source>
        <dbReference type="EMBL" id="MDT0576353.1"/>
    </source>
</evidence>
<dbReference type="InterPro" id="IPR029479">
    <property type="entry name" value="Nitroreductase"/>
</dbReference>
<dbReference type="EC" id="1.1.1.298" evidence="6"/>
<evidence type="ECO:0000313" key="7">
    <source>
        <dbReference type="Proteomes" id="UP001259803"/>
    </source>
</evidence>
<dbReference type="InterPro" id="IPR050461">
    <property type="entry name" value="Nitroreductase_HadB/RutE"/>
</dbReference>
<dbReference type="PANTHER" id="PTHR43543">
    <property type="entry name" value="MALONIC SEMIALDEHYDE REDUCTASE RUTE-RELATED"/>
    <property type="match status" value="1"/>
</dbReference>
<dbReference type="Pfam" id="PF00881">
    <property type="entry name" value="Nitroreductase"/>
    <property type="match status" value="1"/>
</dbReference>
<dbReference type="Gene3D" id="3.40.109.10">
    <property type="entry name" value="NADH Oxidase"/>
    <property type="match status" value="1"/>
</dbReference>
<keyword evidence="3" id="KW-0521">NADP</keyword>
<dbReference type="SUPFAM" id="SSF55469">
    <property type="entry name" value="FMN-dependent nitroreductase-like"/>
    <property type="match status" value="1"/>
</dbReference>
<dbReference type="NCBIfam" id="NF003768">
    <property type="entry name" value="PRK05365.1"/>
    <property type="match status" value="1"/>
</dbReference>
<dbReference type="InterPro" id="IPR023936">
    <property type="entry name" value="RutE-like"/>
</dbReference>
<dbReference type="EMBL" id="JAVRHS010000006">
    <property type="protein sequence ID" value="MDT0576353.1"/>
    <property type="molecule type" value="Genomic_DNA"/>
</dbReference>
<dbReference type="InterPro" id="IPR000415">
    <property type="entry name" value="Nitroreductase-like"/>
</dbReference>
<evidence type="ECO:0000259" key="5">
    <source>
        <dbReference type="Pfam" id="PF00881"/>
    </source>
</evidence>
<organism evidence="6 7">
    <name type="scientific">Croceicoccus esteveae</name>
    <dbReference type="NCBI Taxonomy" id="3075597"/>
    <lineage>
        <taxon>Bacteria</taxon>
        <taxon>Pseudomonadati</taxon>
        <taxon>Pseudomonadota</taxon>
        <taxon>Alphaproteobacteria</taxon>
        <taxon>Sphingomonadales</taxon>
        <taxon>Erythrobacteraceae</taxon>
        <taxon>Croceicoccus</taxon>
    </lineage>
</organism>
<keyword evidence="4 6" id="KW-0560">Oxidoreductase</keyword>
<feature type="domain" description="Nitroreductase" evidence="5">
    <location>
        <begin position="14"/>
        <end position="170"/>
    </location>
</feature>
<evidence type="ECO:0000256" key="1">
    <source>
        <dbReference type="ARBA" id="ARBA00022630"/>
    </source>
</evidence>
<keyword evidence="7" id="KW-1185">Reference proteome</keyword>
<proteinExistence type="predicted"/>
<dbReference type="RefSeq" id="WP_311340931.1">
    <property type="nucleotide sequence ID" value="NZ_JAVRHS010000006.1"/>
</dbReference>
<protein>
    <submittedName>
        <fullName evidence="6">Malonic semialdehyde reductase</fullName>
        <ecNumber evidence="6">1.1.1.298</ecNumber>
    </submittedName>
</protein>
<evidence type="ECO:0000256" key="4">
    <source>
        <dbReference type="ARBA" id="ARBA00023002"/>
    </source>
</evidence>
<name>A0ABU2ZIB9_9SPHN</name>